<dbReference type="SUPFAM" id="SSF52058">
    <property type="entry name" value="L domain-like"/>
    <property type="match status" value="1"/>
</dbReference>
<dbReference type="Pfam" id="PF13855">
    <property type="entry name" value="LRR_8"/>
    <property type="match status" value="1"/>
</dbReference>
<keyword evidence="2" id="KW-0677">Repeat</keyword>
<accession>A0A7S4HBY4</accession>
<dbReference type="PROSITE" id="PS50003">
    <property type="entry name" value="PH_DOMAIN"/>
    <property type="match status" value="1"/>
</dbReference>
<sequence length="425" mass="49090">MEEVISLQGWLLVRTEGEERRTWDKVWVQYCSGQYDEENVYGKLKFFWDDQVKLRHHKESIEHNLSAATSSIAAIKARSDATSKANVKKARRLEKTVGELEAALADSLERMRPARIVDMTRSCIIYVLTADKDTCKFQVILERTTLTFRASSKSDVHLWISNLQAGHIQRNAVLGLSADLRNERLHRDRRFHPTERQGFELQTCPSNISIPPHHDQDIPSRIQQAQSAELPHLDSTAAQPVEEDKEEQRGHLSLNWQEKEIQQVPNVIWKNPEYEFLAFLYLDRNLISEIPDALSNMKYLEALSLSRNNIKIIPDYISKHTRLVTLALSFNQISEIPQAVGDLKYLQYLNLFSNLIKEIPMALHRCERLEDLNVGRNPLLSEEEVTGSSVLRIPQEILQRQKSGRGFDPRSFVKLLRMQERSTSK</sequence>
<dbReference type="InterPro" id="IPR050216">
    <property type="entry name" value="LRR_domain-containing"/>
</dbReference>
<dbReference type="InterPro" id="IPR001611">
    <property type="entry name" value="Leu-rich_rpt"/>
</dbReference>
<feature type="domain" description="PH" evidence="3">
    <location>
        <begin position="4"/>
        <end position="168"/>
    </location>
</feature>
<dbReference type="SMART" id="SM00233">
    <property type="entry name" value="PH"/>
    <property type="match status" value="1"/>
</dbReference>
<proteinExistence type="predicted"/>
<dbReference type="PANTHER" id="PTHR48051">
    <property type="match status" value="1"/>
</dbReference>
<dbReference type="PANTHER" id="PTHR48051:SF1">
    <property type="entry name" value="RAS SUPPRESSOR PROTEIN 1"/>
    <property type="match status" value="1"/>
</dbReference>
<evidence type="ECO:0000313" key="4">
    <source>
        <dbReference type="EMBL" id="CAE2194102.1"/>
    </source>
</evidence>
<organism evidence="4">
    <name type="scientific">Guillardia theta</name>
    <name type="common">Cryptophyte</name>
    <name type="synonym">Cryptomonas phi</name>
    <dbReference type="NCBI Taxonomy" id="55529"/>
    <lineage>
        <taxon>Eukaryota</taxon>
        <taxon>Cryptophyceae</taxon>
        <taxon>Pyrenomonadales</taxon>
        <taxon>Geminigeraceae</taxon>
        <taxon>Guillardia</taxon>
    </lineage>
</organism>
<protein>
    <recommendedName>
        <fullName evidence="3">PH domain-containing protein</fullName>
    </recommendedName>
</protein>
<dbReference type="InterPro" id="IPR032675">
    <property type="entry name" value="LRR_dom_sf"/>
</dbReference>
<dbReference type="InterPro" id="IPR011993">
    <property type="entry name" value="PH-like_dom_sf"/>
</dbReference>
<keyword evidence="1" id="KW-0433">Leucine-rich repeat</keyword>
<dbReference type="PROSITE" id="PS51450">
    <property type="entry name" value="LRR"/>
    <property type="match status" value="1"/>
</dbReference>
<dbReference type="GO" id="GO:0005737">
    <property type="term" value="C:cytoplasm"/>
    <property type="evidence" value="ECO:0007669"/>
    <property type="project" value="TreeGrafter"/>
</dbReference>
<reference evidence="4" key="1">
    <citation type="submission" date="2021-01" db="EMBL/GenBank/DDBJ databases">
        <authorList>
            <person name="Corre E."/>
            <person name="Pelletier E."/>
            <person name="Niang G."/>
            <person name="Scheremetjew M."/>
            <person name="Finn R."/>
            <person name="Kale V."/>
            <person name="Holt S."/>
            <person name="Cochrane G."/>
            <person name="Meng A."/>
            <person name="Brown T."/>
            <person name="Cohen L."/>
        </authorList>
    </citation>
    <scope>NUCLEOTIDE SEQUENCE</scope>
    <source>
        <strain evidence="4">CCMP 2712</strain>
    </source>
</reference>
<dbReference type="SUPFAM" id="SSF50729">
    <property type="entry name" value="PH domain-like"/>
    <property type="match status" value="1"/>
</dbReference>
<dbReference type="EMBL" id="HBKN01004078">
    <property type="protein sequence ID" value="CAE2194102.1"/>
    <property type="molecule type" value="Transcribed_RNA"/>
</dbReference>
<gene>
    <name evidence="4" type="ORF">GTHE00462_LOCUS3413</name>
</gene>
<dbReference type="Gene3D" id="2.30.29.30">
    <property type="entry name" value="Pleckstrin-homology domain (PH domain)/Phosphotyrosine-binding domain (PTB)"/>
    <property type="match status" value="1"/>
</dbReference>
<evidence type="ECO:0000256" key="2">
    <source>
        <dbReference type="ARBA" id="ARBA00022737"/>
    </source>
</evidence>
<evidence type="ECO:0000259" key="3">
    <source>
        <dbReference type="PROSITE" id="PS50003"/>
    </source>
</evidence>
<dbReference type="Gene3D" id="3.80.10.10">
    <property type="entry name" value="Ribonuclease Inhibitor"/>
    <property type="match status" value="1"/>
</dbReference>
<name>A0A7S4HBY4_GUITH</name>
<evidence type="ECO:0000256" key="1">
    <source>
        <dbReference type="ARBA" id="ARBA00022614"/>
    </source>
</evidence>
<dbReference type="InterPro" id="IPR001849">
    <property type="entry name" value="PH_domain"/>
</dbReference>
<dbReference type="AlphaFoldDB" id="A0A7S4HBY4"/>